<evidence type="ECO:0000313" key="8">
    <source>
        <dbReference type="Proteomes" id="UP000594262"/>
    </source>
</evidence>
<comment type="subcellular location">
    <subcellularLocation>
        <location evidence="1">Golgi apparatus</location>
    </subcellularLocation>
</comment>
<feature type="compositionally biased region" description="Low complexity" evidence="5">
    <location>
        <begin position="975"/>
        <end position="996"/>
    </location>
</feature>
<accession>A0A7M5U9X2</accession>
<dbReference type="OrthoDB" id="74178at2759"/>
<reference evidence="7" key="1">
    <citation type="submission" date="2021-01" db="UniProtKB">
        <authorList>
            <consortium name="EnsemblMetazoa"/>
        </authorList>
    </citation>
    <scope>IDENTIFICATION</scope>
</reference>
<protein>
    <recommendedName>
        <fullName evidence="6">TATA element modulatory factor 1 TATA binding domain-containing protein</fullName>
    </recommendedName>
</protein>
<feature type="compositionally biased region" description="Low complexity" evidence="5">
    <location>
        <begin position="1024"/>
        <end position="1035"/>
    </location>
</feature>
<dbReference type="InterPro" id="IPR052602">
    <property type="entry name" value="Growth_transcription_reg"/>
</dbReference>
<proteinExistence type="predicted"/>
<evidence type="ECO:0000259" key="6">
    <source>
        <dbReference type="Pfam" id="PF12325"/>
    </source>
</evidence>
<dbReference type="PANTHER" id="PTHR46515:SF1">
    <property type="entry name" value="TATA ELEMENT MODULATORY FACTOR"/>
    <property type="match status" value="1"/>
</dbReference>
<name>A0A7M5U9X2_9CNID</name>
<organism evidence="7 8">
    <name type="scientific">Clytia hemisphaerica</name>
    <dbReference type="NCBI Taxonomy" id="252671"/>
    <lineage>
        <taxon>Eukaryota</taxon>
        <taxon>Metazoa</taxon>
        <taxon>Cnidaria</taxon>
        <taxon>Hydrozoa</taxon>
        <taxon>Hydroidolina</taxon>
        <taxon>Leptothecata</taxon>
        <taxon>Obeliida</taxon>
        <taxon>Clytiidae</taxon>
        <taxon>Clytia</taxon>
    </lineage>
</organism>
<evidence type="ECO:0000313" key="7">
    <source>
        <dbReference type="EnsemblMetazoa" id="CLYHEMP008004.1"/>
    </source>
</evidence>
<evidence type="ECO:0000256" key="1">
    <source>
        <dbReference type="ARBA" id="ARBA00004555"/>
    </source>
</evidence>
<feature type="region of interest" description="Disordered" evidence="5">
    <location>
        <begin position="34"/>
        <end position="171"/>
    </location>
</feature>
<dbReference type="GO" id="GO:0005794">
    <property type="term" value="C:Golgi apparatus"/>
    <property type="evidence" value="ECO:0007669"/>
    <property type="project" value="UniProtKB-SubCell"/>
</dbReference>
<evidence type="ECO:0000256" key="3">
    <source>
        <dbReference type="ARBA" id="ARBA00023054"/>
    </source>
</evidence>
<feature type="region of interest" description="Disordered" evidence="5">
    <location>
        <begin position="238"/>
        <end position="287"/>
    </location>
</feature>
<dbReference type="RefSeq" id="XP_066917354.1">
    <property type="nucleotide sequence ID" value="XM_067061253.1"/>
</dbReference>
<dbReference type="GeneID" id="136804649"/>
<dbReference type="GO" id="GO:0005783">
    <property type="term" value="C:endoplasmic reticulum"/>
    <property type="evidence" value="ECO:0007669"/>
    <property type="project" value="TreeGrafter"/>
</dbReference>
<dbReference type="SUPFAM" id="SSF57997">
    <property type="entry name" value="Tropomyosin"/>
    <property type="match status" value="1"/>
</dbReference>
<feature type="compositionally biased region" description="Basic and acidic residues" evidence="5">
    <location>
        <begin position="999"/>
        <end position="1015"/>
    </location>
</feature>
<feature type="region of interest" description="Disordered" evidence="5">
    <location>
        <begin position="972"/>
        <end position="1035"/>
    </location>
</feature>
<dbReference type="InterPro" id="IPR022092">
    <property type="entry name" value="TMF_DNA-bd"/>
</dbReference>
<evidence type="ECO:0000256" key="2">
    <source>
        <dbReference type="ARBA" id="ARBA00023034"/>
    </source>
</evidence>
<dbReference type="EnsemblMetazoa" id="CLYHEMT008004.1">
    <property type="protein sequence ID" value="CLYHEMP008004.1"/>
    <property type="gene ID" value="CLYHEMG008004"/>
</dbReference>
<feature type="region of interest" description="Disordered" evidence="5">
    <location>
        <begin position="198"/>
        <end position="218"/>
    </location>
</feature>
<feature type="coiled-coil region" evidence="4">
    <location>
        <begin position="1048"/>
        <end position="1148"/>
    </location>
</feature>
<feature type="domain" description="TATA element modulatory factor 1 TATA binding" evidence="6">
    <location>
        <begin position="1041"/>
        <end position="1149"/>
    </location>
</feature>
<sequence>MSWFDPGALSKYSSYAKTALKTAQKNIDKVLEINDETEDTSTATASSITKVITGPNDIRSKHDGITEQETTVKPADHKRSSSRSPSRQTSVSSDAEQSSSSGLGDGFFSSFLNSSTPKRSSPASSPKTKTRSTKSSTDQSTTDIVTPDKASSTQLEDDFQTPPSDVKSTETLFTPSENITHISKDQSTDEFFTPIKKSHNTLSTRTLNLKEDSLSDTKDLSTLDKDESLIDTPVKVVDDKSKDFIESSPNGTKDNETIDTNDIDSIDQTEKNGSDQTENETNVVTDVDVDIDSKRTVESFDPITENTKKSIEERNRNFDSTAESSGDFLENIAKENLNNSTTNVPLETGDSGYVETPPLKKVVEYESDNEIEESNLINETTANSDNAIEESHFNNELAVNEKLEVGHILANCADEPDSIGNFVDIEKISESIDTEHALEEDTGVADKGFDTVDRTFKTEPVDSMVKEYSNEVDLTKEEDLEESVAPHDLIADGTSHLEQEFRRAQSLLETREEQLVEYSKQNISYQESIAVYRNQLEQMESMRVTEDTEMEQLRKEFTGRISESESKLKSVLRERDQLKLSLEETQTHLQQSADQQITSLTSSLIEKEERIKDLLEEGEALSKKELDSNNKIKKFRAKLKEVNAKNEASTKKIEEHEAKIETLKISLSEKENHLKEIDGERQKLERMTDSQEDEITLLKEKFDDLVEKHEATETTLKSAYMEIDKLNLEKAQQISEVNEANASAEVRSELEQKLKEVEKQSKFGKEELQEQLLDLQTEYSRLEQQSARKEENFKREIQDLHKRIEDGESRNQELSQSVTAVTKPLLRQIENLQHSHTNQSENWERIERNLTERVGQLQQEMLLSSEKERSATDIAQEMKSKVKSFDAQVKSLKSEKKKLQSSLEEETTKNREMEEFVQKHKNTTEKQLKKLKLRYEDIVKERAFLEEQLSTEKVKYENDILQLNAKLSSQQEQYNLQRQQSSNRSLNNSRRNSGSSITLEDREISSFTNEVERPSLAKRHQRNLSSTSSLNGSILSDYSMNTATAESMERLQRQLKRRDGEVYVLQEEVKTLEKTKASLAQELVNLSNQIELLESDSQELVTLKASFKDLESRYGAVLQMYGEKEEETEELKMDLQDIRNMYKQQIQQLLGGS</sequence>
<dbReference type="Pfam" id="PF12329">
    <property type="entry name" value="TMF_DNA_bd"/>
    <property type="match status" value="1"/>
</dbReference>
<feature type="compositionally biased region" description="Basic and acidic residues" evidence="5">
    <location>
        <begin position="208"/>
        <end position="218"/>
    </location>
</feature>
<feature type="compositionally biased region" description="Acidic residues" evidence="5">
    <location>
        <begin position="257"/>
        <end position="267"/>
    </location>
</feature>
<dbReference type="AlphaFoldDB" id="A0A7M5U9X2"/>
<feature type="compositionally biased region" description="Low complexity" evidence="5">
    <location>
        <begin position="82"/>
        <end position="142"/>
    </location>
</feature>
<dbReference type="Proteomes" id="UP000594262">
    <property type="component" value="Unplaced"/>
</dbReference>
<keyword evidence="3 4" id="KW-0175">Coiled coil</keyword>
<keyword evidence="8" id="KW-1185">Reference proteome</keyword>
<evidence type="ECO:0000256" key="4">
    <source>
        <dbReference type="SAM" id="Coils"/>
    </source>
</evidence>
<dbReference type="Pfam" id="PF12325">
    <property type="entry name" value="TMF_TATA_bd"/>
    <property type="match status" value="1"/>
</dbReference>
<evidence type="ECO:0000256" key="5">
    <source>
        <dbReference type="SAM" id="MobiDB-lite"/>
    </source>
</evidence>
<keyword evidence="2" id="KW-0333">Golgi apparatus</keyword>
<dbReference type="InterPro" id="IPR022091">
    <property type="entry name" value="TMF_TATA-bd"/>
</dbReference>
<dbReference type="PANTHER" id="PTHR46515">
    <property type="entry name" value="TATA ELEMENT MODULATORY FACTOR TMF1"/>
    <property type="match status" value="1"/>
</dbReference>